<evidence type="ECO:0000256" key="1">
    <source>
        <dbReference type="SAM" id="SignalP"/>
    </source>
</evidence>
<feature type="signal peptide" evidence="1">
    <location>
        <begin position="1"/>
        <end position="23"/>
    </location>
</feature>
<name>A0A151B423_9CLOT</name>
<accession>A0A151B423</accession>
<dbReference type="OrthoDB" id="1900320at2"/>
<protein>
    <submittedName>
        <fullName evidence="2">Ycf48-like protein</fullName>
    </submittedName>
</protein>
<keyword evidence="3" id="KW-1185">Reference proteome</keyword>
<gene>
    <name evidence="2" type="primary">hcf136</name>
    <name evidence="2" type="ORF">CLTEP_14710</name>
</gene>
<dbReference type="PATRIC" id="fig|1121338.3.peg.1515"/>
<dbReference type="AlphaFoldDB" id="A0A151B423"/>
<dbReference type="RefSeq" id="WP_066824754.1">
    <property type="nucleotide sequence ID" value="NZ_LTBA01000014.1"/>
</dbReference>
<dbReference type="STRING" id="1121338.CLTEP_14710"/>
<comment type="caution">
    <text evidence="2">The sequence shown here is derived from an EMBL/GenBank/DDBJ whole genome shotgun (WGS) entry which is preliminary data.</text>
</comment>
<dbReference type="InterPro" id="IPR015943">
    <property type="entry name" value="WD40/YVTN_repeat-like_dom_sf"/>
</dbReference>
<feature type="chain" id="PRO_5039706785" evidence="1">
    <location>
        <begin position="24"/>
        <end position="419"/>
    </location>
</feature>
<sequence>MKKIYFAILFSIMAILMSVCLMNNSFNTKTSYKTVKNMFNELENLNKNKLSSCSLTVNSSIKNKNSNTYINKNTSDSSINNIISFYSNLSMKSTSIGWIVKDNRILRTEDVWKSYKDITPYKYKIDSSYYEMTPSGVFFYDSNTAWISLRTHKDKKLTIYHTVDGGEHWYKTYLPVDKGWECEGKQYISFINNKIGFILLTSTPACSMMNKSIYKTIDGGVNWKKVGDITNKIASYPTGITFSNDMNGWITSSYHGQNFILAFKTTDSGVDWIKENLQIISNCTDGYYTNVYPPIFFKENKEKGILPIEYVNNDLGDKFIIPYMTSNRGYTWSVPNNFKNYKLKIYSFINEKQWWGIDQKNNKLYVTNTSGENWNEICKNKMFKDIKYIEFVNKKVGFAIGDYIFIKTVDGGKNWFKIN</sequence>
<dbReference type="Proteomes" id="UP000075531">
    <property type="component" value="Unassembled WGS sequence"/>
</dbReference>
<evidence type="ECO:0000313" key="3">
    <source>
        <dbReference type="Proteomes" id="UP000075531"/>
    </source>
</evidence>
<organism evidence="2 3">
    <name type="scientific">Clostridium tepidiprofundi DSM 19306</name>
    <dbReference type="NCBI Taxonomy" id="1121338"/>
    <lineage>
        <taxon>Bacteria</taxon>
        <taxon>Bacillati</taxon>
        <taxon>Bacillota</taxon>
        <taxon>Clostridia</taxon>
        <taxon>Eubacteriales</taxon>
        <taxon>Clostridiaceae</taxon>
        <taxon>Clostridium</taxon>
    </lineage>
</organism>
<dbReference type="PANTHER" id="PTHR47199:SF2">
    <property type="entry name" value="PHOTOSYSTEM II STABILITY_ASSEMBLY FACTOR HCF136, CHLOROPLASTIC"/>
    <property type="match status" value="1"/>
</dbReference>
<reference evidence="2 3" key="1">
    <citation type="submission" date="2016-02" db="EMBL/GenBank/DDBJ databases">
        <title>Genome sequence of Clostridium tepidiprofundi DSM 19306.</title>
        <authorList>
            <person name="Poehlein A."/>
            <person name="Daniel R."/>
        </authorList>
    </citation>
    <scope>NUCLEOTIDE SEQUENCE [LARGE SCALE GENOMIC DNA]</scope>
    <source>
        <strain evidence="2 3">DSM 19306</strain>
    </source>
</reference>
<dbReference type="SUPFAM" id="SSF110296">
    <property type="entry name" value="Oligoxyloglucan reducing end-specific cellobiohydrolase"/>
    <property type="match status" value="2"/>
</dbReference>
<dbReference type="EMBL" id="LTBA01000014">
    <property type="protein sequence ID" value="KYH34543.1"/>
    <property type="molecule type" value="Genomic_DNA"/>
</dbReference>
<proteinExistence type="predicted"/>
<keyword evidence="1" id="KW-0732">Signal</keyword>
<evidence type="ECO:0000313" key="2">
    <source>
        <dbReference type="EMBL" id="KYH34543.1"/>
    </source>
</evidence>
<dbReference type="PANTHER" id="PTHR47199">
    <property type="entry name" value="PHOTOSYSTEM II STABILITY/ASSEMBLY FACTOR HCF136, CHLOROPLASTIC"/>
    <property type="match status" value="1"/>
</dbReference>
<dbReference type="Gene3D" id="2.130.10.10">
    <property type="entry name" value="YVTN repeat-like/Quinoprotein amine dehydrogenase"/>
    <property type="match status" value="1"/>
</dbReference>